<dbReference type="AlphaFoldDB" id="A0A9E4K8L2"/>
<dbReference type="Gene3D" id="1.20.950.20">
    <property type="entry name" value="Transmembrane di-heme cytochromes, Chain C"/>
    <property type="match status" value="1"/>
</dbReference>
<evidence type="ECO:0000256" key="2">
    <source>
        <dbReference type="ARBA" id="ARBA00022475"/>
    </source>
</evidence>
<keyword evidence="4 6" id="KW-1133">Transmembrane helix</keyword>
<evidence type="ECO:0000256" key="5">
    <source>
        <dbReference type="ARBA" id="ARBA00023136"/>
    </source>
</evidence>
<evidence type="ECO:0000256" key="6">
    <source>
        <dbReference type="SAM" id="Phobius"/>
    </source>
</evidence>
<organism evidence="9 10">
    <name type="scientific">Candidatus Thiodiazotropha lotti</name>
    <dbReference type="NCBI Taxonomy" id="2792787"/>
    <lineage>
        <taxon>Bacteria</taxon>
        <taxon>Pseudomonadati</taxon>
        <taxon>Pseudomonadota</taxon>
        <taxon>Gammaproteobacteria</taxon>
        <taxon>Chromatiales</taxon>
        <taxon>Sedimenticolaceae</taxon>
        <taxon>Candidatus Thiodiazotropha</taxon>
    </lineage>
</organism>
<dbReference type="Pfam" id="PF01292">
    <property type="entry name" value="Ni_hydr_CYTB"/>
    <property type="match status" value="1"/>
</dbReference>
<keyword evidence="3 6" id="KW-0812">Transmembrane</keyword>
<dbReference type="InterPro" id="IPR011577">
    <property type="entry name" value="Cyt_b561_bac/Ni-Hgenase"/>
</dbReference>
<sequence>MAQYPFPCRYHLIRRLGIAGCLVCLMALFSHSALADRGFEDPNDPTLFMPADKQHSSWLESIGPGQGPVRRNSVNADAHENVKSFYHARYCLSCHEGQQKNLHYARTELVCRDCHISKPVAGINNPNAAAFAEHRYEKVCAKCHENAGPGMGSYLIHEKPPWSRQTREGFPALYWSTMAILALAFGVFLFFMPYTSVWAWREIRQHWIQRGETTQADSQSLLIERFSPGERWLHTGLIVCFMLLSLTGVAWMTIETEFGKLLALPFAGAEGAVWVHRLFGLMLLGIFSAHIIYLIRSAVIGKPGFLRGPDSLVWTWNDFKAIHQHMAWLFGRREHPVFDRWSWWQKFDYWAVWWGLVIVGTTGLVMFDSVLTTSVLPGWMMNVARWIHKVEAILAMAHIFVVHFFIESYRPSAFPLNAHIFHGAAELQALEQEHPAWIERMQNEGNLQQRIITQPPRAVQIAFFGFGLSMVALGLLLLLGMLLFAVDLSF</sequence>
<keyword evidence="2" id="KW-1003">Cell membrane</keyword>
<protein>
    <submittedName>
        <fullName evidence="9">Cytochrome b/b6 domain-containing protein</fullName>
    </submittedName>
</protein>
<keyword evidence="5 6" id="KW-0472">Membrane</keyword>
<feature type="chain" id="PRO_5038541062" evidence="7">
    <location>
        <begin position="36"/>
        <end position="490"/>
    </location>
</feature>
<dbReference type="GO" id="GO:0005886">
    <property type="term" value="C:plasma membrane"/>
    <property type="evidence" value="ECO:0007669"/>
    <property type="project" value="UniProtKB-SubCell"/>
</dbReference>
<evidence type="ECO:0000313" key="10">
    <source>
        <dbReference type="Proteomes" id="UP000886687"/>
    </source>
</evidence>
<feature type="transmembrane region" description="Helical" evidence="6">
    <location>
        <begin position="173"/>
        <end position="200"/>
    </location>
</feature>
<evidence type="ECO:0000259" key="8">
    <source>
        <dbReference type="Pfam" id="PF01292"/>
    </source>
</evidence>
<evidence type="ECO:0000256" key="4">
    <source>
        <dbReference type="ARBA" id="ARBA00022989"/>
    </source>
</evidence>
<reference evidence="9" key="1">
    <citation type="journal article" date="2021" name="Proc. Natl. Acad. Sci. U.S.A.">
        <title>Global biogeography of chemosynthetic symbionts reveals both localized and globally distributed symbiont groups. .</title>
        <authorList>
            <person name="Osvatic J.T."/>
            <person name="Wilkins L.G.E."/>
            <person name="Leibrecht L."/>
            <person name="Leray M."/>
            <person name="Zauner S."/>
            <person name="Polzin J."/>
            <person name="Camacho Y."/>
            <person name="Gros O."/>
            <person name="van Gils J.A."/>
            <person name="Eisen J.A."/>
            <person name="Petersen J.M."/>
            <person name="Yuen B."/>
        </authorList>
    </citation>
    <scope>NUCLEOTIDE SEQUENCE</scope>
    <source>
        <strain evidence="9">MAGL173</strain>
    </source>
</reference>
<dbReference type="InterPro" id="IPR016174">
    <property type="entry name" value="Di-haem_cyt_TM"/>
</dbReference>
<keyword evidence="7" id="KW-0732">Signal</keyword>
<feature type="transmembrane region" description="Helical" evidence="6">
    <location>
        <begin position="347"/>
        <end position="366"/>
    </location>
</feature>
<dbReference type="GO" id="GO:0022904">
    <property type="term" value="P:respiratory electron transport chain"/>
    <property type="evidence" value="ECO:0007669"/>
    <property type="project" value="InterPro"/>
</dbReference>
<proteinExistence type="predicted"/>
<feature type="transmembrane region" description="Helical" evidence="6">
    <location>
        <begin position="386"/>
        <end position="406"/>
    </location>
</feature>
<evidence type="ECO:0000313" key="9">
    <source>
        <dbReference type="EMBL" id="MCG7940853.1"/>
    </source>
</evidence>
<comment type="subcellular location">
    <subcellularLocation>
        <location evidence="1">Cell membrane</location>
        <topology evidence="1">Multi-pass membrane protein</topology>
    </subcellularLocation>
</comment>
<dbReference type="InterPro" id="IPR036280">
    <property type="entry name" value="Multihaem_cyt_sf"/>
</dbReference>
<accession>A0A9E4K8L2</accession>
<feature type="signal peptide" evidence="7">
    <location>
        <begin position="1"/>
        <end position="35"/>
    </location>
</feature>
<feature type="transmembrane region" description="Helical" evidence="6">
    <location>
        <begin position="232"/>
        <end position="254"/>
    </location>
</feature>
<dbReference type="EMBL" id="JAEPDI010000015">
    <property type="protein sequence ID" value="MCG7940853.1"/>
    <property type="molecule type" value="Genomic_DNA"/>
</dbReference>
<gene>
    <name evidence="9" type="ORF">JAZ04_18610</name>
</gene>
<name>A0A9E4K8L2_9GAMM</name>
<evidence type="ECO:0000256" key="1">
    <source>
        <dbReference type="ARBA" id="ARBA00004651"/>
    </source>
</evidence>
<evidence type="ECO:0000256" key="7">
    <source>
        <dbReference type="SAM" id="SignalP"/>
    </source>
</evidence>
<feature type="transmembrane region" description="Helical" evidence="6">
    <location>
        <begin position="274"/>
        <end position="295"/>
    </location>
</feature>
<feature type="domain" description="Cytochrome b561 bacterial/Ni-hydrogenase" evidence="8">
    <location>
        <begin position="180"/>
        <end position="303"/>
    </location>
</feature>
<comment type="caution">
    <text evidence="9">The sequence shown here is derived from an EMBL/GenBank/DDBJ whole genome shotgun (WGS) entry which is preliminary data.</text>
</comment>
<dbReference type="SUPFAM" id="SSF48695">
    <property type="entry name" value="Multiheme cytochromes"/>
    <property type="match status" value="1"/>
</dbReference>
<dbReference type="Proteomes" id="UP000886687">
    <property type="component" value="Unassembled WGS sequence"/>
</dbReference>
<feature type="transmembrane region" description="Helical" evidence="6">
    <location>
        <begin position="461"/>
        <end position="486"/>
    </location>
</feature>
<evidence type="ECO:0000256" key="3">
    <source>
        <dbReference type="ARBA" id="ARBA00022692"/>
    </source>
</evidence>
<dbReference type="SUPFAM" id="SSF81342">
    <property type="entry name" value="Transmembrane di-heme cytochromes"/>
    <property type="match status" value="1"/>
</dbReference>
<dbReference type="GO" id="GO:0009055">
    <property type="term" value="F:electron transfer activity"/>
    <property type="evidence" value="ECO:0007669"/>
    <property type="project" value="InterPro"/>
</dbReference>